<evidence type="ECO:0000313" key="10">
    <source>
        <dbReference type="Proteomes" id="UP000679220"/>
    </source>
</evidence>
<dbReference type="Pfam" id="PF01416">
    <property type="entry name" value="PseudoU_synth_1"/>
    <property type="match status" value="1"/>
</dbReference>
<dbReference type="PANTHER" id="PTHR11142">
    <property type="entry name" value="PSEUDOURIDYLATE SYNTHASE"/>
    <property type="match status" value="1"/>
</dbReference>
<dbReference type="HAMAP" id="MF_00171">
    <property type="entry name" value="TruA"/>
    <property type="match status" value="1"/>
</dbReference>
<keyword evidence="2 4" id="KW-0819">tRNA processing</keyword>
<evidence type="ECO:0000256" key="3">
    <source>
        <dbReference type="ARBA" id="ARBA00023235"/>
    </source>
</evidence>
<dbReference type="InterPro" id="IPR020097">
    <property type="entry name" value="PsdUridine_synth_TruA_a/b_dom"/>
</dbReference>
<dbReference type="NCBIfam" id="TIGR00071">
    <property type="entry name" value="hisT_truA"/>
    <property type="match status" value="1"/>
</dbReference>
<keyword evidence="3 4" id="KW-0413">Isomerase</keyword>
<keyword evidence="10" id="KW-1185">Reference proteome</keyword>
<accession>A0A941F427</accession>
<dbReference type="GO" id="GO:0160147">
    <property type="term" value="F:tRNA pseudouridine(38-40) synthase activity"/>
    <property type="evidence" value="ECO:0007669"/>
    <property type="project" value="UniProtKB-EC"/>
</dbReference>
<name>A0A941F427_9BACT</name>
<dbReference type="GO" id="GO:0003723">
    <property type="term" value="F:RNA binding"/>
    <property type="evidence" value="ECO:0007669"/>
    <property type="project" value="InterPro"/>
</dbReference>
<dbReference type="RefSeq" id="WP_212188807.1">
    <property type="nucleotide sequence ID" value="NZ_JAGTAR010000005.1"/>
</dbReference>
<feature type="active site" description="Nucleophile" evidence="4 5">
    <location>
        <position position="52"/>
    </location>
</feature>
<evidence type="ECO:0000256" key="6">
    <source>
        <dbReference type="PIRSR" id="PIRSR001430-2"/>
    </source>
</evidence>
<dbReference type="InterPro" id="IPR020103">
    <property type="entry name" value="PsdUridine_synth_cat_dom_sf"/>
</dbReference>
<evidence type="ECO:0000256" key="5">
    <source>
        <dbReference type="PIRSR" id="PIRSR001430-1"/>
    </source>
</evidence>
<comment type="catalytic activity">
    <reaction evidence="4 7">
        <text>uridine(38/39/40) in tRNA = pseudouridine(38/39/40) in tRNA</text>
        <dbReference type="Rhea" id="RHEA:22376"/>
        <dbReference type="Rhea" id="RHEA-COMP:10085"/>
        <dbReference type="Rhea" id="RHEA-COMP:10087"/>
        <dbReference type="ChEBI" id="CHEBI:65314"/>
        <dbReference type="ChEBI" id="CHEBI:65315"/>
        <dbReference type="EC" id="5.4.99.12"/>
    </reaction>
</comment>
<dbReference type="InterPro" id="IPR020094">
    <property type="entry name" value="TruA/RsuA/RluB/E/F_N"/>
</dbReference>
<comment type="caution">
    <text evidence="4">Lacks conserved residue(s) required for the propagation of feature annotation.</text>
</comment>
<reference evidence="9" key="1">
    <citation type="journal article" date="2018" name="Int. J. Syst. Evol. Microbiol.">
        <title>Carboxylicivirga sediminis sp. nov., isolated from coastal sediment.</title>
        <authorList>
            <person name="Wang F.Q."/>
            <person name="Ren L.H."/>
            <person name="Zou R.J."/>
            <person name="Sun Y.Z."/>
            <person name="Liu X.J."/>
            <person name="Jiang F."/>
            <person name="Liu L.J."/>
        </authorList>
    </citation>
    <scope>NUCLEOTIDE SEQUENCE</scope>
    <source>
        <strain evidence="9">JR1</strain>
    </source>
</reference>
<evidence type="ECO:0000256" key="1">
    <source>
        <dbReference type="ARBA" id="ARBA00009375"/>
    </source>
</evidence>
<dbReference type="CDD" id="cd02570">
    <property type="entry name" value="PseudoU_synth_EcTruA"/>
    <property type="match status" value="1"/>
</dbReference>
<dbReference type="EMBL" id="JAGTAR010000005">
    <property type="protein sequence ID" value="MBR8534905.1"/>
    <property type="molecule type" value="Genomic_DNA"/>
</dbReference>
<evidence type="ECO:0000313" key="9">
    <source>
        <dbReference type="EMBL" id="MBR8534905.1"/>
    </source>
</evidence>
<dbReference type="PIRSF" id="PIRSF001430">
    <property type="entry name" value="tRNA_psdUrid_synth"/>
    <property type="match status" value="1"/>
</dbReference>
<gene>
    <name evidence="4 9" type="primary">truA</name>
    <name evidence="9" type="ORF">KDU71_04975</name>
</gene>
<evidence type="ECO:0000259" key="8">
    <source>
        <dbReference type="Pfam" id="PF01416"/>
    </source>
</evidence>
<dbReference type="Proteomes" id="UP000679220">
    <property type="component" value="Unassembled WGS sequence"/>
</dbReference>
<sequence length="259" mass="29630">MHRYFIEMAYNGSRFHGWQIQPNAISVQEVMNDGLNKALRQDINVVGCGRTDTGVHASYFVAHFDCVGVIEDPEQLVFKLNRIVGKDIVVYSILKVDSDAHSRFHASSRTYHYYLQTEKNPFLSEFSYRPLFKVDIELMNNAAKLLFDYTDFTSFSKLHTDTKTNNCKILHAAWEQQAQGAVLVIKADRFLRNMVRAVVGTLLEVGRGKLTLQQFREVIESMDRGKAGTSVPPQALFLVDIEYPQEVFQSKVKRQPPFS</sequence>
<feature type="binding site" evidence="4 6">
    <location>
        <position position="111"/>
    </location>
    <ligand>
        <name>substrate</name>
    </ligand>
</feature>
<dbReference type="AlphaFoldDB" id="A0A941F427"/>
<comment type="function">
    <text evidence="4">Formation of pseudouridine at positions 38, 39 and 40 in the anticodon stem and loop of transfer RNAs.</text>
</comment>
<dbReference type="InterPro" id="IPR001406">
    <property type="entry name" value="PsdUridine_synth_TruA"/>
</dbReference>
<dbReference type="PANTHER" id="PTHR11142:SF0">
    <property type="entry name" value="TRNA PSEUDOURIDINE SYNTHASE-LIKE 1"/>
    <property type="match status" value="1"/>
</dbReference>
<evidence type="ECO:0000256" key="7">
    <source>
        <dbReference type="RuleBase" id="RU003792"/>
    </source>
</evidence>
<reference evidence="9" key="2">
    <citation type="submission" date="2021-04" db="EMBL/GenBank/DDBJ databases">
        <authorList>
            <person name="Zhang T."/>
            <person name="Zhang Y."/>
            <person name="Lu D."/>
            <person name="Zuo D."/>
            <person name="Du Z."/>
        </authorList>
    </citation>
    <scope>NUCLEOTIDE SEQUENCE</scope>
    <source>
        <strain evidence="9">JR1</strain>
    </source>
</reference>
<comment type="caution">
    <text evidence="9">The sequence shown here is derived from an EMBL/GenBank/DDBJ whole genome shotgun (WGS) entry which is preliminary data.</text>
</comment>
<protein>
    <recommendedName>
        <fullName evidence="4">tRNA pseudouridine synthase A</fullName>
        <ecNumber evidence="4">5.4.99.12</ecNumber>
    </recommendedName>
    <alternativeName>
        <fullName evidence="4">tRNA pseudouridine(38-40) synthase</fullName>
    </alternativeName>
    <alternativeName>
        <fullName evidence="4">tRNA pseudouridylate synthase I</fullName>
    </alternativeName>
    <alternativeName>
        <fullName evidence="4">tRNA-uridine isomerase I</fullName>
    </alternativeName>
</protein>
<evidence type="ECO:0000256" key="2">
    <source>
        <dbReference type="ARBA" id="ARBA00022694"/>
    </source>
</evidence>
<dbReference type="Gene3D" id="3.30.70.580">
    <property type="entry name" value="Pseudouridine synthase I, catalytic domain, N-terminal subdomain"/>
    <property type="match status" value="1"/>
</dbReference>
<proteinExistence type="inferred from homology"/>
<dbReference type="InterPro" id="IPR020095">
    <property type="entry name" value="PsdUridine_synth_TruA_C"/>
</dbReference>
<dbReference type="SUPFAM" id="SSF55120">
    <property type="entry name" value="Pseudouridine synthase"/>
    <property type="match status" value="1"/>
</dbReference>
<dbReference type="GO" id="GO:0031119">
    <property type="term" value="P:tRNA pseudouridine synthesis"/>
    <property type="evidence" value="ECO:0007669"/>
    <property type="project" value="UniProtKB-UniRule"/>
</dbReference>
<dbReference type="EC" id="5.4.99.12" evidence="4"/>
<feature type="domain" description="Pseudouridine synthase I TruA alpha/beta" evidence="8">
    <location>
        <begin position="143"/>
        <end position="244"/>
    </location>
</feature>
<comment type="subunit">
    <text evidence="4">Homodimer.</text>
</comment>
<dbReference type="FunFam" id="3.30.70.580:FF:000001">
    <property type="entry name" value="tRNA pseudouridine synthase A"/>
    <property type="match status" value="1"/>
</dbReference>
<dbReference type="Gene3D" id="3.30.70.660">
    <property type="entry name" value="Pseudouridine synthase I, catalytic domain, C-terminal subdomain"/>
    <property type="match status" value="1"/>
</dbReference>
<comment type="similarity">
    <text evidence="1 4 7">Belongs to the tRNA pseudouridine synthase TruA family.</text>
</comment>
<evidence type="ECO:0000256" key="4">
    <source>
        <dbReference type="HAMAP-Rule" id="MF_00171"/>
    </source>
</evidence>
<organism evidence="9 10">
    <name type="scientific">Carboxylicivirga sediminis</name>
    <dbReference type="NCBI Taxonomy" id="2006564"/>
    <lineage>
        <taxon>Bacteria</taxon>
        <taxon>Pseudomonadati</taxon>
        <taxon>Bacteroidota</taxon>
        <taxon>Bacteroidia</taxon>
        <taxon>Marinilabiliales</taxon>
        <taxon>Marinilabiliaceae</taxon>
        <taxon>Carboxylicivirga</taxon>
    </lineage>
</organism>